<evidence type="ECO:0000313" key="3">
    <source>
        <dbReference type="EMBL" id="ESU25462.1"/>
    </source>
</evidence>
<dbReference type="InterPro" id="IPR000182">
    <property type="entry name" value="GNAT_dom"/>
</dbReference>
<feature type="domain" description="N-acetyltransferase" evidence="2">
    <location>
        <begin position="27"/>
        <end position="196"/>
    </location>
</feature>
<dbReference type="CDD" id="cd04301">
    <property type="entry name" value="NAT_SF"/>
    <property type="match status" value="1"/>
</dbReference>
<gene>
    <name evidence="3" type="ORF">FSS13T_16960</name>
</gene>
<reference evidence="3 4" key="1">
    <citation type="submission" date="2013-08" db="EMBL/GenBank/DDBJ databases">
        <title>Flavobacterium saliperosum type strain genome sequencing.</title>
        <authorList>
            <person name="Lee K."/>
            <person name="Yi H."/>
            <person name="Park S."/>
            <person name="Chun J."/>
        </authorList>
    </citation>
    <scope>NUCLEOTIDE SEQUENCE [LARGE SCALE GENOMIC DNA]</scope>
    <source>
        <strain evidence="3 4">S13</strain>
    </source>
</reference>
<evidence type="ECO:0000256" key="1">
    <source>
        <dbReference type="ARBA" id="ARBA00022679"/>
    </source>
</evidence>
<dbReference type="InterPro" id="IPR050769">
    <property type="entry name" value="NAT_camello-type"/>
</dbReference>
<proteinExistence type="predicted"/>
<evidence type="ECO:0000313" key="4">
    <source>
        <dbReference type="Proteomes" id="UP000018234"/>
    </source>
</evidence>
<keyword evidence="4" id="KW-1185">Reference proteome</keyword>
<dbReference type="InterPro" id="IPR016181">
    <property type="entry name" value="Acyl_CoA_acyltransferase"/>
</dbReference>
<organism evidence="3 4">
    <name type="scientific">Flavobacterium saliperosum S13</name>
    <dbReference type="NCBI Taxonomy" id="1341155"/>
    <lineage>
        <taxon>Bacteria</taxon>
        <taxon>Pseudomonadati</taxon>
        <taxon>Bacteroidota</taxon>
        <taxon>Flavobacteriia</taxon>
        <taxon>Flavobacteriales</taxon>
        <taxon>Flavobacteriaceae</taxon>
        <taxon>Flavobacterium</taxon>
    </lineage>
</organism>
<sequence length="196" mass="22098">MKIRNSGGIQYYFNYQRLPLNMNNQEYKVRNAKPEEFKEIGNLMVGVYSQLQGFPKPSEQPDYYKMLANIGELTKNPGTELLVAVSSDNEIAGGVVFFSDMRYYGSGGIATKEQNAAGFRLLAVSHSAQGKGIGKLLTEECIRKAKEANLHQVIIHSTKAMQIAWKMYENLGFKRSEDLDFMQGELPVFGFRLPLQ</sequence>
<comment type="caution">
    <text evidence="3">The sequence shown here is derived from an EMBL/GenBank/DDBJ whole genome shotgun (WGS) entry which is preliminary data.</text>
</comment>
<dbReference type="Pfam" id="PF00583">
    <property type="entry name" value="Acetyltransf_1"/>
    <property type="match status" value="1"/>
</dbReference>
<dbReference type="PROSITE" id="PS51186">
    <property type="entry name" value="GNAT"/>
    <property type="match status" value="1"/>
</dbReference>
<dbReference type="EMBL" id="AVFO01000030">
    <property type="protein sequence ID" value="ESU25462.1"/>
    <property type="molecule type" value="Genomic_DNA"/>
</dbReference>
<dbReference type="Gene3D" id="3.40.630.30">
    <property type="match status" value="1"/>
</dbReference>
<dbReference type="PANTHER" id="PTHR13947">
    <property type="entry name" value="GNAT FAMILY N-ACETYLTRANSFERASE"/>
    <property type="match status" value="1"/>
</dbReference>
<protein>
    <submittedName>
        <fullName evidence="3">N-acetyltransferase GCN5</fullName>
    </submittedName>
</protein>
<dbReference type="SUPFAM" id="SSF55729">
    <property type="entry name" value="Acyl-CoA N-acyltransferases (Nat)"/>
    <property type="match status" value="1"/>
</dbReference>
<keyword evidence="1" id="KW-0808">Transferase</keyword>
<dbReference type="PANTHER" id="PTHR13947:SF37">
    <property type="entry name" value="LD18367P"/>
    <property type="match status" value="1"/>
</dbReference>
<dbReference type="Proteomes" id="UP000018234">
    <property type="component" value="Unassembled WGS sequence"/>
</dbReference>
<name>A0ABN0QFV4_9FLAO</name>
<accession>A0ABN0QFV4</accession>
<evidence type="ECO:0000259" key="2">
    <source>
        <dbReference type="PROSITE" id="PS51186"/>
    </source>
</evidence>